<proteinExistence type="predicted"/>
<evidence type="ECO:0000256" key="1">
    <source>
        <dbReference type="SAM" id="Phobius"/>
    </source>
</evidence>
<keyword evidence="1" id="KW-0472">Membrane</keyword>
<gene>
    <name evidence="2" type="ORF">CFH83_00750</name>
</gene>
<organism evidence="2 3">
    <name type="scientific">Sulfuricurvum kujiense</name>
    <dbReference type="NCBI Taxonomy" id="148813"/>
    <lineage>
        <taxon>Bacteria</taxon>
        <taxon>Pseudomonadati</taxon>
        <taxon>Campylobacterota</taxon>
        <taxon>Epsilonproteobacteria</taxon>
        <taxon>Campylobacterales</taxon>
        <taxon>Sulfurimonadaceae</taxon>
        <taxon>Sulfuricurvum</taxon>
    </lineage>
</organism>
<keyword evidence="1" id="KW-0812">Transmembrane</keyword>
<dbReference type="RefSeq" id="WP_294894987.1">
    <property type="nucleotide sequence ID" value="NZ_DLUI01000012.1"/>
</dbReference>
<name>A0A2D3WKX9_9BACT</name>
<keyword evidence="1" id="KW-1133">Transmembrane helix</keyword>
<sequence>MCAEKIQRFLMAIVLTVAMFLFADGQMLYAMLLQTLVIVMVIVWALFDFCPSLWVFKKVFGKCPQKD</sequence>
<evidence type="ECO:0000313" key="3">
    <source>
        <dbReference type="Proteomes" id="UP000228859"/>
    </source>
</evidence>
<evidence type="ECO:0000313" key="2">
    <source>
        <dbReference type="EMBL" id="DAB39407.1"/>
    </source>
</evidence>
<protein>
    <submittedName>
        <fullName evidence="2">Phosphoribosylaminoimidazole synthetase</fullName>
    </submittedName>
</protein>
<feature type="transmembrane region" description="Helical" evidence="1">
    <location>
        <begin position="35"/>
        <end position="56"/>
    </location>
</feature>
<dbReference type="AlphaFoldDB" id="A0A2D3WKX9"/>
<dbReference type="Proteomes" id="UP000228859">
    <property type="component" value="Unassembled WGS sequence"/>
</dbReference>
<comment type="caution">
    <text evidence="2">The sequence shown here is derived from an EMBL/GenBank/DDBJ whole genome shotgun (WGS) entry which is preliminary data.</text>
</comment>
<reference evidence="2 3" key="1">
    <citation type="journal article" date="2017" name="Front. Microbiol.">
        <title>Comparative Genomic Analysis of the Class Epsilonproteobacteria and Proposed Reclassification to Epsilonbacteraeota (phyl. nov.).</title>
        <authorList>
            <person name="Waite D.W."/>
            <person name="Vanwonterghem I."/>
            <person name="Rinke C."/>
            <person name="Parks D.H."/>
            <person name="Zhang Y."/>
            <person name="Takai K."/>
            <person name="Sievert S.M."/>
            <person name="Simon J."/>
            <person name="Campbell B.J."/>
            <person name="Hanson T.E."/>
            <person name="Woyke T."/>
            <person name="Klotz M.G."/>
            <person name="Hugenholtz P."/>
        </authorList>
    </citation>
    <scope>NUCLEOTIDE SEQUENCE [LARGE SCALE GENOMIC DNA]</scope>
    <source>
        <strain evidence="2">UBA12443</strain>
    </source>
</reference>
<feature type="transmembrane region" description="Helical" evidence="1">
    <location>
        <begin position="9"/>
        <end position="29"/>
    </location>
</feature>
<dbReference type="EMBL" id="DLUI01000012">
    <property type="protein sequence ID" value="DAB39407.1"/>
    <property type="molecule type" value="Genomic_DNA"/>
</dbReference>
<accession>A0A2D3WKX9</accession>